<proteinExistence type="predicted"/>
<keyword evidence="1" id="KW-0812">Transmembrane</keyword>
<name>A0A370XAV8_9GAMM</name>
<dbReference type="Proteomes" id="UP000255334">
    <property type="component" value="Unassembled WGS sequence"/>
</dbReference>
<dbReference type="OrthoDB" id="9806665at2"/>
<dbReference type="GO" id="GO:0016020">
    <property type="term" value="C:membrane"/>
    <property type="evidence" value="ECO:0007669"/>
    <property type="project" value="InterPro"/>
</dbReference>
<keyword evidence="1" id="KW-1133">Transmembrane helix</keyword>
<sequence>MPYLLNALSMLIQVAFGAIATLFLVRLLAEATRVDFHNPLSQFIYRYTNPVLAPIRRVLPNWRRINLAALLIVWLTMLLERVVIYGLAGYMPALPGLLVASLADLLDFVLLFYIIVIFGWSLLTMLSADPHQPVVRLAGTIVQPLLRPLRGKLVVGNIDFSPTVVVIILLLARMLLVAPLFDLGARLAQVG</sequence>
<dbReference type="InterPro" id="IPR003425">
    <property type="entry name" value="CCB3/YggT"/>
</dbReference>
<keyword evidence="1" id="KW-0472">Membrane</keyword>
<feature type="transmembrane region" description="Helical" evidence="1">
    <location>
        <begin position="108"/>
        <end position="128"/>
    </location>
</feature>
<reference evidence="2 3" key="1">
    <citation type="submission" date="2018-07" db="EMBL/GenBank/DDBJ databases">
        <title>Dyella monticola sp. nov. and Dyella psychrodurans sp. nov. isolated from monsoon evergreen broad-leaved forest soil of Dinghu Mountain, China.</title>
        <authorList>
            <person name="Gao Z."/>
            <person name="Qiu L."/>
        </authorList>
    </citation>
    <scope>NUCLEOTIDE SEQUENCE [LARGE SCALE GENOMIC DNA]</scope>
    <source>
        <strain evidence="2 3">4MSK11</strain>
    </source>
</reference>
<organism evidence="2 3">
    <name type="scientific">Dyella psychrodurans</name>
    <dbReference type="NCBI Taxonomy" id="1927960"/>
    <lineage>
        <taxon>Bacteria</taxon>
        <taxon>Pseudomonadati</taxon>
        <taxon>Pseudomonadota</taxon>
        <taxon>Gammaproteobacteria</taxon>
        <taxon>Lysobacterales</taxon>
        <taxon>Rhodanobacteraceae</taxon>
        <taxon>Dyella</taxon>
    </lineage>
</organism>
<dbReference type="EMBL" id="QRBF01000002">
    <property type="protein sequence ID" value="RDS85401.1"/>
    <property type="molecule type" value="Genomic_DNA"/>
</dbReference>
<evidence type="ECO:0000313" key="3">
    <source>
        <dbReference type="Proteomes" id="UP000255334"/>
    </source>
</evidence>
<gene>
    <name evidence="2" type="ORF">DWU99_07745</name>
</gene>
<dbReference type="AlphaFoldDB" id="A0A370XAV8"/>
<dbReference type="RefSeq" id="WP_115477441.1">
    <property type="nucleotide sequence ID" value="NZ_QRBF01000002.1"/>
</dbReference>
<keyword evidence="3" id="KW-1185">Reference proteome</keyword>
<feature type="transmembrane region" description="Helical" evidence="1">
    <location>
        <begin position="65"/>
        <end position="88"/>
    </location>
</feature>
<evidence type="ECO:0000313" key="2">
    <source>
        <dbReference type="EMBL" id="RDS85401.1"/>
    </source>
</evidence>
<dbReference type="Pfam" id="PF02325">
    <property type="entry name" value="CCB3_YggT"/>
    <property type="match status" value="2"/>
</dbReference>
<comment type="caution">
    <text evidence="2">The sequence shown here is derived from an EMBL/GenBank/DDBJ whole genome shotgun (WGS) entry which is preliminary data.</text>
</comment>
<feature type="transmembrane region" description="Helical" evidence="1">
    <location>
        <begin position="6"/>
        <end position="29"/>
    </location>
</feature>
<feature type="transmembrane region" description="Helical" evidence="1">
    <location>
        <begin position="160"/>
        <end position="181"/>
    </location>
</feature>
<accession>A0A370XAV8</accession>
<protein>
    <submittedName>
        <fullName evidence="2">YggT family protein</fullName>
    </submittedName>
</protein>
<evidence type="ECO:0000256" key="1">
    <source>
        <dbReference type="SAM" id="Phobius"/>
    </source>
</evidence>